<gene>
    <name evidence="1" type="ORF">TH44_03035</name>
</gene>
<protein>
    <submittedName>
        <fullName evidence="1">Uncharacterized protein</fullName>
    </submittedName>
</protein>
<sequence>MTASDQTKMLATRAELIGIKPKVLAARVKRRLKSIRSQVEGIGAAFEDIDMTVLEGGRDLIEALDEYEKTVNESVSWLNEVPENW</sequence>
<dbReference type="Proteomes" id="UP000252266">
    <property type="component" value="Unassembled WGS sequence"/>
</dbReference>
<proteinExistence type="predicted"/>
<evidence type="ECO:0000313" key="1">
    <source>
        <dbReference type="EMBL" id="RCK53186.1"/>
    </source>
</evidence>
<dbReference type="AlphaFoldDB" id="A0A367XHR0"/>
<evidence type="ECO:0000313" key="2">
    <source>
        <dbReference type="Proteomes" id="UP000252266"/>
    </source>
</evidence>
<accession>A0A367XHR0</accession>
<reference evidence="1 2" key="1">
    <citation type="submission" date="2014-07" db="EMBL/GenBank/DDBJ databases">
        <title>Draft genome sequence of Thalassospira xiamenensis IB13.</title>
        <authorList>
            <person name="Lai Q."/>
            <person name="Shao Z."/>
        </authorList>
    </citation>
    <scope>NUCLEOTIDE SEQUENCE [LARGE SCALE GENOMIC DNA]</scope>
    <source>
        <strain evidence="1 2">IB13</strain>
    </source>
</reference>
<comment type="caution">
    <text evidence="1">The sequence shown here is derived from an EMBL/GenBank/DDBJ whole genome shotgun (WGS) entry which is preliminary data.</text>
</comment>
<dbReference type="EMBL" id="JPWJ01000001">
    <property type="protein sequence ID" value="RCK53186.1"/>
    <property type="molecule type" value="Genomic_DNA"/>
</dbReference>
<organism evidence="1 2">
    <name type="scientific">Thalassospira xiamenensis</name>
    <dbReference type="NCBI Taxonomy" id="220697"/>
    <lineage>
        <taxon>Bacteria</taxon>
        <taxon>Pseudomonadati</taxon>
        <taxon>Pseudomonadota</taxon>
        <taxon>Alphaproteobacteria</taxon>
        <taxon>Rhodospirillales</taxon>
        <taxon>Thalassospiraceae</taxon>
        <taxon>Thalassospira</taxon>
    </lineage>
</organism>
<name>A0A367XHR0_9PROT</name>
<dbReference type="RefSeq" id="WP_062961173.1">
    <property type="nucleotide sequence ID" value="NZ_JPWJ01000001.1"/>
</dbReference>